<evidence type="ECO:0000256" key="3">
    <source>
        <dbReference type="ARBA" id="ARBA00023239"/>
    </source>
</evidence>
<sequence length="164" mass="17784">MAKAKHVKTNAVRLLEQQKIQFDVMEYETGDGQVDGISVAEKIGHPVSRVFKTLVAKASAQKLFVFVIPVAEELDLKAAAKVVGEKKIEMLPVKELLGYTGYVRGGCSPIGMKKLYPTVIDESAREQGSIIVSAGKIGMQIHVQIDDLLAVTKGQLAPITTIHD</sequence>
<dbReference type="PANTHER" id="PTHR30411:SF0">
    <property type="entry name" value="CYS-TRNA(PRO)_CYS-TRNA(CYS) DEACYLASE YBAK"/>
    <property type="match status" value="1"/>
</dbReference>
<dbReference type="Proteomes" id="UP000050668">
    <property type="component" value="Unassembled WGS sequence"/>
</dbReference>
<dbReference type="PIRSF" id="PIRSF006181">
    <property type="entry name" value="EbsC_YbaK"/>
    <property type="match status" value="1"/>
</dbReference>
<dbReference type="CDD" id="cd00002">
    <property type="entry name" value="YbaK_deacylase"/>
    <property type="match status" value="1"/>
</dbReference>
<keyword evidence="2 4" id="KW-0648">Protein biosynthesis</keyword>
<evidence type="ECO:0000259" key="5">
    <source>
        <dbReference type="Pfam" id="PF04073"/>
    </source>
</evidence>
<proteinExistence type="inferred from homology"/>
<dbReference type="PANTHER" id="PTHR30411">
    <property type="entry name" value="CYTOPLASMIC PROTEIN"/>
    <property type="match status" value="1"/>
</dbReference>
<dbReference type="EC" id="4.2.-.-" evidence="4"/>
<gene>
    <name evidence="6" type="ORF">AEA09_17230</name>
</gene>
<evidence type="ECO:0000256" key="1">
    <source>
        <dbReference type="ARBA" id="ARBA00009798"/>
    </source>
</evidence>
<keyword evidence="3 4" id="KW-0456">Lyase</keyword>
<comment type="caution">
    <text evidence="6">The sequence shown here is derived from an EMBL/GenBank/DDBJ whole genome shotgun (WGS) entry which is preliminary data.</text>
</comment>
<dbReference type="Gene3D" id="3.90.960.10">
    <property type="entry name" value="YbaK/aminoacyl-tRNA synthetase-associated domain"/>
    <property type="match status" value="1"/>
</dbReference>
<feature type="domain" description="YbaK/aminoacyl-tRNA synthetase-associated" evidence="5">
    <location>
        <begin position="39"/>
        <end position="149"/>
    </location>
</feature>
<dbReference type="Pfam" id="PF04073">
    <property type="entry name" value="tRNA_edit"/>
    <property type="match status" value="1"/>
</dbReference>
<name>A0ABR5JWJ0_9BACI</name>
<evidence type="ECO:0000256" key="4">
    <source>
        <dbReference type="PIRNR" id="PIRNR006181"/>
    </source>
</evidence>
<keyword evidence="7" id="KW-1185">Reference proteome</keyword>
<comment type="similarity">
    <text evidence="1 4">Belongs to the prolyl-tRNA editing family. YbaK/EbsC subfamily.</text>
</comment>
<evidence type="ECO:0000313" key="6">
    <source>
        <dbReference type="EMBL" id="KOS66488.1"/>
    </source>
</evidence>
<dbReference type="InterPro" id="IPR036754">
    <property type="entry name" value="YbaK/aa-tRNA-synt-asso_dom_sf"/>
</dbReference>
<dbReference type="RefSeq" id="WP_053585182.1">
    <property type="nucleotide sequence ID" value="NZ_LGRV01000007.1"/>
</dbReference>
<dbReference type="SUPFAM" id="SSF55826">
    <property type="entry name" value="YbaK/ProRS associated domain"/>
    <property type="match status" value="1"/>
</dbReference>
<dbReference type="InterPro" id="IPR004369">
    <property type="entry name" value="Prolyl-tRNA_editing_YbaK/EbsC"/>
</dbReference>
<organism evidence="6 7">
    <name type="scientific">Lysinibacillus contaminans</name>
    <dbReference type="NCBI Taxonomy" id="1293441"/>
    <lineage>
        <taxon>Bacteria</taxon>
        <taxon>Bacillati</taxon>
        <taxon>Bacillota</taxon>
        <taxon>Bacilli</taxon>
        <taxon>Bacillales</taxon>
        <taxon>Bacillaceae</taxon>
        <taxon>Lysinibacillus</taxon>
    </lineage>
</organism>
<evidence type="ECO:0000313" key="7">
    <source>
        <dbReference type="Proteomes" id="UP000050668"/>
    </source>
</evidence>
<dbReference type="NCBIfam" id="TIGR00011">
    <property type="entry name" value="YbaK_EbsC"/>
    <property type="match status" value="1"/>
</dbReference>
<evidence type="ECO:0000256" key="2">
    <source>
        <dbReference type="ARBA" id="ARBA00022917"/>
    </source>
</evidence>
<dbReference type="EMBL" id="LGRV01000007">
    <property type="protein sequence ID" value="KOS66488.1"/>
    <property type="molecule type" value="Genomic_DNA"/>
</dbReference>
<protein>
    <recommendedName>
        <fullName evidence="4">Cys-tRNA(Pro)/Cys-tRNA(Cys) deacylase</fullName>
        <ecNumber evidence="4">4.2.-.-</ecNumber>
    </recommendedName>
</protein>
<dbReference type="InterPro" id="IPR007214">
    <property type="entry name" value="YbaK/aa-tRNA-synth-assoc-dom"/>
</dbReference>
<reference evidence="7" key="1">
    <citation type="submission" date="2015-07" db="EMBL/GenBank/DDBJ databases">
        <title>Fjat-14205 dsm 2895.</title>
        <authorList>
            <person name="Liu B."/>
            <person name="Wang J."/>
            <person name="Zhu Y."/>
            <person name="Liu G."/>
            <person name="Chen Q."/>
            <person name="Chen Z."/>
            <person name="Lan J."/>
            <person name="Che J."/>
            <person name="Ge C."/>
            <person name="Shi H."/>
            <person name="Pan Z."/>
            <person name="Liu X."/>
        </authorList>
    </citation>
    <scope>NUCLEOTIDE SEQUENCE [LARGE SCALE GENOMIC DNA]</scope>
    <source>
        <strain evidence="7">DSM 25560</strain>
    </source>
</reference>
<accession>A0ABR5JWJ0</accession>